<accession>U2PH44</accession>
<feature type="transmembrane region" description="Helical" evidence="10">
    <location>
        <begin position="435"/>
        <end position="455"/>
    </location>
</feature>
<evidence type="ECO:0000256" key="1">
    <source>
        <dbReference type="ARBA" id="ARBA00004651"/>
    </source>
</evidence>
<dbReference type="PATRIC" id="fig|1256908.3.peg.819"/>
<evidence type="ECO:0000256" key="2">
    <source>
        <dbReference type="ARBA" id="ARBA00008417"/>
    </source>
</evidence>
<feature type="transmembrane region" description="Helical" evidence="10">
    <location>
        <begin position="211"/>
        <end position="235"/>
    </location>
</feature>
<evidence type="ECO:0000256" key="3">
    <source>
        <dbReference type="ARBA" id="ARBA00022106"/>
    </source>
</evidence>
<feature type="transmembrane region" description="Helical" evidence="10">
    <location>
        <begin position="154"/>
        <end position="172"/>
    </location>
</feature>
<feature type="transmembrane region" description="Helical" evidence="10">
    <location>
        <begin position="378"/>
        <end position="398"/>
    </location>
</feature>
<feature type="transmembrane region" description="Helical" evidence="10">
    <location>
        <begin position="340"/>
        <end position="366"/>
    </location>
</feature>
<evidence type="ECO:0000313" key="12">
    <source>
        <dbReference type="Proteomes" id="UP000016608"/>
    </source>
</evidence>
<dbReference type="PIRSF" id="PIRSF006603">
    <property type="entry name" value="DinF"/>
    <property type="match status" value="1"/>
</dbReference>
<feature type="transmembrane region" description="Helical" evidence="10">
    <location>
        <begin position="184"/>
        <end position="205"/>
    </location>
</feature>
<dbReference type="InterPro" id="IPR048279">
    <property type="entry name" value="MdtK-like"/>
</dbReference>
<dbReference type="CDD" id="cd13143">
    <property type="entry name" value="MATE_MepA_like"/>
    <property type="match status" value="1"/>
</dbReference>
<proteinExistence type="inferred from homology"/>
<feature type="transmembrane region" description="Helical" evidence="10">
    <location>
        <begin position="35"/>
        <end position="55"/>
    </location>
</feature>
<dbReference type="InterPro" id="IPR045070">
    <property type="entry name" value="MATE_MepA-like"/>
</dbReference>
<evidence type="ECO:0000313" key="11">
    <source>
        <dbReference type="EMBL" id="ERK49870.1"/>
    </source>
</evidence>
<keyword evidence="8 10" id="KW-0472">Membrane</keyword>
<evidence type="ECO:0000256" key="4">
    <source>
        <dbReference type="ARBA" id="ARBA00022448"/>
    </source>
</evidence>
<comment type="subcellular location">
    <subcellularLocation>
        <location evidence="1">Cell membrane</location>
        <topology evidence="1">Multi-pass membrane protein</topology>
    </subcellularLocation>
</comment>
<dbReference type="InterPro" id="IPR002528">
    <property type="entry name" value="MATE_fam"/>
</dbReference>
<dbReference type="GO" id="GO:0015297">
    <property type="term" value="F:antiporter activity"/>
    <property type="evidence" value="ECO:0007669"/>
    <property type="project" value="InterPro"/>
</dbReference>
<evidence type="ECO:0000256" key="5">
    <source>
        <dbReference type="ARBA" id="ARBA00022475"/>
    </source>
</evidence>
<comment type="similarity">
    <text evidence="2">Belongs to the multi antimicrobial extrusion (MATE) (TC 2.A.66.1) family. MepA subfamily.</text>
</comment>
<dbReference type="AlphaFoldDB" id="U2PH44"/>
<protein>
    <recommendedName>
        <fullName evidence="3">Multidrug export protein MepA</fullName>
    </recommendedName>
</protein>
<evidence type="ECO:0000256" key="9">
    <source>
        <dbReference type="ARBA" id="ARBA00023251"/>
    </source>
</evidence>
<keyword evidence="5" id="KW-1003">Cell membrane</keyword>
<keyword evidence="6 10" id="KW-0812">Transmembrane</keyword>
<gene>
    <name evidence="11" type="ORF">HMPREF0373_00887</name>
</gene>
<evidence type="ECO:0000256" key="6">
    <source>
        <dbReference type="ARBA" id="ARBA00022692"/>
    </source>
</evidence>
<dbReference type="InterPro" id="IPR051327">
    <property type="entry name" value="MATE_MepA_subfamily"/>
</dbReference>
<dbReference type="Pfam" id="PF01554">
    <property type="entry name" value="MatE"/>
    <property type="match status" value="2"/>
</dbReference>
<evidence type="ECO:0000256" key="8">
    <source>
        <dbReference type="ARBA" id="ARBA00023136"/>
    </source>
</evidence>
<dbReference type="eggNOG" id="COG0534">
    <property type="taxonomic scope" value="Bacteria"/>
</dbReference>
<feature type="transmembrane region" description="Helical" evidence="10">
    <location>
        <begin position="67"/>
        <end position="91"/>
    </location>
</feature>
<dbReference type="GO" id="GO:0005886">
    <property type="term" value="C:plasma membrane"/>
    <property type="evidence" value="ECO:0007669"/>
    <property type="project" value="UniProtKB-SubCell"/>
</dbReference>
<organism evidence="11 12">
    <name type="scientific">Eubacterium ramulus ATCC 29099</name>
    <dbReference type="NCBI Taxonomy" id="1256908"/>
    <lineage>
        <taxon>Bacteria</taxon>
        <taxon>Bacillati</taxon>
        <taxon>Bacillota</taxon>
        <taxon>Clostridia</taxon>
        <taxon>Eubacteriales</taxon>
        <taxon>Eubacteriaceae</taxon>
        <taxon>Eubacterium</taxon>
    </lineage>
</organism>
<sequence length="464" mass="50515">MPSAFLLLVHVYKYLGKDLFFMKIQLSDHFTLSKLLRFVFPSIIMMIFTSIYSVVDGLFVSNFVGKTAFASVNLIMPFIMILGAIGFMLGTGGNAIVSKTLGEGEPKLAQKYFSMIIYCTMIGGVIVSILGFIFMPTIAKLLGARGEMLAGSILYGRISMISLTCFMLQNVFQSLLVTAGKPKLGLLITVSAGLTNMTLDAVFVYGLKLGIAGAALATVASEFIGGLTPLLYFLHKNNSSLQLCRTRIQLGIMIKTCTNGSSEFMTNISMSLVNMLYNFQLMRIAGENGIAAYGVIMYVSFIFCAMFIGYSVGCAPLIGYNYGAENYTELKNLFRKSLKLVGCAGVCLAILANLLSAPLASLFVGYDDALFALTVHGFRIYSLAFLLNGFSIFGSAFFTALNNGLISACIAFLRTFAFQIVAVLVLPYLFGINGVWCSIVVAESLAICVTTTFFVRKRHVYHYV</sequence>
<evidence type="ECO:0000256" key="10">
    <source>
        <dbReference type="SAM" id="Phobius"/>
    </source>
</evidence>
<keyword evidence="12" id="KW-1185">Reference proteome</keyword>
<comment type="caution">
    <text evidence="11">The sequence shown here is derived from an EMBL/GenBank/DDBJ whole genome shotgun (WGS) entry which is preliminary data.</text>
</comment>
<keyword evidence="4" id="KW-0813">Transport</keyword>
<reference evidence="11 12" key="1">
    <citation type="submission" date="2013-06" db="EMBL/GenBank/DDBJ databases">
        <authorList>
            <person name="Weinstock G."/>
            <person name="Sodergren E."/>
            <person name="Lobos E.A."/>
            <person name="Fulton L."/>
            <person name="Fulton R."/>
            <person name="Courtney L."/>
            <person name="Fronick C."/>
            <person name="O'Laughlin M."/>
            <person name="Godfrey J."/>
            <person name="Wilson R.M."/>
            <person name="Miner T."/>
            <person name="Farmer C."/>
            <person name="Delehaunty K."/>
            <person name="Cordes M."/>
            <person name="Minx P."/>
            <person name="Tomlinson C."/>
            <person name="Chen J."/>
            <person name="Wollam A."/>
            <person name="Pepin K.H."/>
            <person name="Bhonagiri V."/>
            <person name="Zhang X."/>
            <person name="Warren W."/>
            <person name="Mitreva M."/>
            <person name="Mardis E.R."/>
            <person name="Wilson R.K."/>
        </authorList>
    </citation>
    <scope>NUCLEOTIDE SEQUENCE [LARGE SCALE GENOMIC DNA]</scope>
    <source>
        <strain evidence="11 12">ATCC 29099</strain>
    </source>
</reference>
<name>U2PH44_EUBRA</name>
<dbReference type="Proteomes" id="UP000016608">
    <property type="component" value="Unassembled WGS sequence"/>
</dbReference>
<feature type="transmembrane region" description="Helical" evidence="10">
    <location>
        <begin position="290"/>
        <end position="319"/>
    </location>
</feature>
<dbReference type="EMBL" id="AWVJ01000061">
    <property type="protein sequence ID" value="ERK49870.1"/>
    <property type="molecule type" value="Genomic_DNA"/>
</dbReference>
<evidence type="ECO:0000256" key="7">
    <source>
        <dbReference type="ARBA" id="ARBA00022989"/>
    </source>
</evidence>
<dbReference type="PANTHER" id="PTHR43823:SF3">
    <property type="entry name" value="MULTIDRUG EXPORT PROTEIN MEPA"/>
    <property type="match status" value="1"/>
</dbReference>
<feature type="transmembrane region" description="Helical" evidence="10">
    <location>
        <begin position="405"/>
        <end position="429"/>
    </location>
</feature>
<feature type="transmembrane region" description="Helical" evidence="10">
    <location>
        <begin position="112"/>
        <end position="134"/>
    </location>
</feature>
<keyword evidence="9" id="KW-0046">Antibiotic resistance</keyword>
<keyword evidence="7 10" id="KW-1133">Transmembrane helix</keyword>
<dbReference type="PANTHER" id="PTHR43823">
    <property type="entry name" value="SPORULATION PROTEIN YKVU"/>
    <property type="match status" value="1"/>
</dbReference>
<dbReference type="HOGENOM" id="CLU_012893_0_2_9"/>
<dbReference type="GO" id="GO:0042910">
    <property type="term" value="F:xenobiotic transmembrane transporter activity"/>
    <property type="evidence" value="ECO:0007669"/>
    <property type="project" value="InterPro"/>
</dbReference>
<dbReference type="GO" id="GO:0046677">
    <property type="term" value="P:response to antibiotic"/>
    <property type="evidence" value="ECO:0007669"/>
    <property type="project" value="UniProtKB-KW"/>
</dbReference>